<dbReference type="EMBL" id="JANAWD010000492">
    <property type="protein sequence ID" value="KAJ3478688.1"/>
    <property type="molecule type" value="Genomic_DNA"/>
</dbReference>
<comment type="caution">
    <text evidence="7">The sequence shown here is derived from an EMBL/GenBank/DDBJ whole genome shotgun (WGS) entry which is preliminary data.</text>
</comment>
<feature type="compositionally biased region" description="Polar residues" evidence="4">
    <location>
        <begin position="785"/>
        <end position="800"/>
    </location>
</feature>
<dbReference type="InterPro" id="IPR052066">
    <property type="entry name" value="Glycosphingolipid_Hydrolases"/>
</dbReference>
<evidence type="ECO:0000256" key="3">
    <source>
        <dbReference type="ARBA" id="ARBA00023295"/>
    </source>
</evidence>
<protein>
    <recommendedName>
        <fullName evidence="9">Glycoside hydrolase family 5 protein</fullName>
    </recommendedName>
</protein>
<keyword evidence="8" id="KW-1185">Reference proteome</keyword>
<dbReference type="GO" id="GO:0050295">
    <property type="term" value="F:steryl-beta-glucosidase activity"/>
    <property type="evidence" value="ECO:0007669"/>
    <property type="project" value="TreeGrafter"/>
</dbReference>
<dbReference type="PROSITE" id="PS00659">
    <property type="entry name" value="GLYCOSYL_HYDROL_F5"/>
    <property type="match status" value="1"/>
</dbReference>
<dbReference type="PANTHER" id="PTHR31308:SF6">
    <property type="entry name" value="GLYCOSIDE HYDROLASE FAMILY 5 C-TERMINAL DOMAIN-CONTAINING PROTEIN"/>
    <property type="match status" value="1"/>
</dbReference>
<dbReference type="InterPro" id="IPR018087">
    <property type="entry name" value="Glyco_hydro_5_CS"/>
</dbReference>
<dbReference type="Gene3D" id="3.20.20.80">
    <property type="entry name" value="Glycosidases"/>
    <property type="match status" value="2"/>
</dbReference>
<evidence type="ECO:0000256" key="4">
    <source>
        <dbReference type="SAM" id="MobiDB-lite"/>
    </source>
</evidence>
<accession>A0AAD5UZM3</accession>
<proteinExistence type="inferred from homology"/>
<feature type="domain" description="Glycoside hydrolase family 5 C-terminal" evidence="6">
    <location>
        <begin position="680"/>
        <end position="765"/>
    </location>
</feature>
<evidence type="ECO:0008006" key="9">
    <source>
        <dbReference type="Google" id="ProtNLM"/>
    </source>
</evidence>
<dbReference type="Gene3D" id="2.60.40.1180">
    <property type="entry name" value="Golgi alpha-mannosidase II"/>
    <property type="match status" value="1"/>
</dbReference>
<dbReference type="PANTHER" id="PTHR31308">
    <property type="match status" value="1"/>
</dbReference>
<dbReference type="AlphaFoldDB" id="A0AAD5UZM3"/>
<keyword evidence="2" id="KW-0378">Hydrolase</keyword>
<dbReference type="InterPro" id="IPR013780">
    <property type="entry name" value="Glyco_hydro_b"/>
</dbReference>
<evidence type="ECO:0000259" key="5">
    <source>
        <dbReference type="Pfam" id="PF00150"/>
    </source>
</evidence>
<organism evidence="7 8">
    <name type="scientific">Meripilus lineatus</name>
    <dbReference type="NCBI Taxonomy" id="2056292"/>
    <lineage>
        <taxon>Eukaryota</taxon>
        <taxon>Fungi</taxon>
        <taxon>Dikarya</taxon>
        <taxon>Basidiomycota</taxon>
        <taxon>Agaricomycotina</taxon>
        <taxon>Agaricomycetes</taxon>
        <taxon>Polyporales</taxon>
        <taxon>Meripilaceae</taxon>
        <taxon>Meripilus</taxon>
    </lineage>
</organism>
<dbReference type="Proteomes" id="UP001212997">
    <property type="component" value="Unassembled WGS sequence"/>
</dbReference>
<evidence type="ECO:0000256" key="2">
    <source>
        <dbReference type="ARBA" id="ARBA00022801"/>
    </source>
</evidence>
<feature type="region of interest" description="Disordered" evidence="4">
    <location>
        <begin position="785"/>
        <end position="807"/>
    </location>
</feature>
<gene>
    <name evidence="7" type="ORF">NLI96_g9590</name>
</gene>
<comment type="similarity">
    <text evidence="1">Belongs to the glycosyl hydrolase 5 (cellulase A) family.</text>
</comment>
<evidence type="ECO:0000259" key="6">
    <source>
        <dbReference type="Pfam" id="PF18564"/>
    </source>
</evidence>
<name>A0AAD5UZM3_9APHY</name>
<dbReference type="InterPro" id="IPR017853">
    <property type="entry name" value="GH"/>
</dbReference>
<dbReference type="Pfam" id="PF00150">
    <property type="entry name" value="Cellulase"/>
    <property type="match status" value="1"/>
</dbReference>
<evidence type="ECO:0000256" key="1">
    <source>
        <dbReference type="ARBA" id="ARBA00005641"/>
    </source>
</evidence>
<evidence type="ECO:0000313" key="7">
    <source>
        <dbReference type="EMBL" id="KAJ3478688.1"/>
    </source>
</evidence>
<reference evidence="7" key="1">
    <citation type="submission" date="2022-07" db="EMBL/GenBank/DDBJ databases">
        <title>Genome Sequence of Physisporinus lineatus.</title>
        <authorList>
            <person name="Buettner E."/>
        </authorList>
    </citation>
    <scope>NUCLEOTIDE SEQUENCE</scope>
    <source>
        <strain evidence="7">VT162</strain>
    </source>
</reference>
<dbReference type="SUPFAM" id="SSF51445">
    <property type="entry name" value="(Trans)glycosidases"/>
    <property type="match status" value="1"/>
</dbReference>
<keyword evidence="3" id="KW-0326">Glycosidase</keyword>
<dbReference type="InterPro" id="IPR041036">
    <property type="entry name" value="GH5_C"/>
</dbReference>
<dbReference type="Pfam" id="PF18564">
    <property type="entry name" value="Glyco_hydro_5_C"/>
    <property type="match status" value="1"/>
</dbReference>
<sequence>MPKVPTTSPATGNPVPPHFIHTLEANFVDNAGRTVLLRGVNLSGDDKAPLDHPSQVLDDFWESGENGGESFVGRPLNIDDGSADVHLARLRGWGFNMLRYVVTWEALEHSGPGKYDHEFIDYTIRVLRKCKEHGFKVYMDPHQDTWSRFSGGSGAPYWTLLACGINPRNITKTHAAMVHCEYPNSANPNPAELPAMIWSTNYGRLVVQTLFTLFYAGRDFAPKCVIDGVNIQDYLQSHYIEAFGLLADRIRDAGDLLDDCIIGWDSLNEPFEGFCGYLDLNSYPSEQGSTLKKGTFPTPAQSFRLGMGQAQTLDVWSFSALGPKKSGKLTVDPKGVKLWSDPSTEVNGIHQKWGWKRDPAWKLGTCLWAQHGIWDVESGYVMIPDYFLSLPPEGERSVVFIEDYWRPHWQAFASRIRRAHPEAILFVAPPVFAPPPPIDEEDLKGRACLSTHYYDGLTLLTRHWHWFNADALGVLRGKYGGATLPAVKIGEKAIRKSLQQQLGILQDDAQILGPYPTIIGEIGIPYDMDDKKAYGWTDNGKHKGDYASQQKALDASLNAADGPNALNYTLWTYCPDNSHAWGDGWNLEDLSIWSPDDLKQRSEFVTKLSDNSSAMLLKKGAIVTTSAATSSLSLSTLPGGDGGVAVDTEVKHAAITSLARWNNAYDFLTDGARAVKAFCRPYPMATVGRPKDIQFDVNKSEFKLTVVVRSDDAPNSEALLPPRSSSSSVSTVSASDKEIELSTEIYIPLVHFASDKVVAQATGESQQQSDLDEEVVVAVDPISHSSSPFTTAQPSRNPSSFDLPASLQSSGNSSATLSSPLSTALSISVKASEGRYTIEGQVLKWWYPVPAEGEPEREYTITISRMGGAIKTKSAKKGFWAKLRPFLCPCCTIM</sequence>
<evidence type="ECO:0000313" key="8">
    <source>
        <dbReference type="Proteomes" id="UP001212997"/>
    </source>
</evidence>
<dbReference type="GO" id="GO:0000272">
    <property type="term" value="P:polysaccharide catabolic process"/>
    <property type="evidence" value="ECO:0007669"/>
    <property type="project" value="InterPro"/>
</dbReference>
<dbReference type="GO" id="GO:1904462">
    <property type="term" value="P:ergosteryl 3-beta-D-glucoside catabolic process"/>
    <property type="evidence" value="ECO:0007669"/>
    <property type="project" value="TreeGrafter"/>
</dbReference>
<feature type="domain" description="Glycoside hydrolase family 5" evidence="5">
    <location>
        <begin position="87"/>
        <end position="146"/>
    </location>
</feature>
<dbReference type="InterPro" id="IPR001547">
    <property type="entry name" value="Glyco_hydro_5"/>
</dbReference>